<name>A0A222G5S5_9GAMM</name>
<sequence length="751" mass="78823">MKKLMNKTIAISTIALAMVGCKTDTLPDKNGNSFGQLALVGEAKVGETLTTTLTDGNGLDESAVSYTWMADDVAIASATSSSLMLTAEHTGANIKVSVSYTDNDDYSEKITSNSTADVLINFAGTIDITGTLESGKLLTSTLLDDNDFAPQSVVYSWLADSVVIDGATESTLALTDNEVGKTVVVTATYFDLDGYNESLTSEATAAISSASANTPATFSGNLMATVANDVNGAITGTVVVSDDDVNENMAEAQTDITTTFGMFSILATGEWTYTLDTQNSTVASLANENDIVTDTVTINSTDGTVAEIVYTITGAKVFAATKAAKITDNMTDDAGELRYKLSSSDIIKAGKLTVSFLKEAAIAKDAYIGLYGTSTSTSNAMIDLRIQTDGYVIRDNNDVDVTIPFTADKWTTVEMTWDATSASDTVAPLLTLTIDGTSVTTAPFASVSSSLSDVAVGVETVIFKLGDNGSVSGDAAYYVDDFKLYADIDGTTIQFEDDFEGYADGDSLDTDNAASPYNSSTAEAFVKQLSASGSGTVNPDNLTAKITDNMTDDAGELRYKLSSSDIIAAGKLTVSFLKEAGIAKDAYIGLYGTSTSTSNALIDLRIQSDGYVIRDNNDVAVTIPFTEDKWTDVEITWDATSASDTVPPLLTLTIDGTSVTTAPFDSVSASLSDVAVGVETVIFKLGDNGSETGVPGYFVDDFKLYSDKAGTTVQYEDDFEAYAEGDSLDTDNASSPYNSSTAEAVVAKKAK</sequence>
<dbReference type="EMBL" id="CP020465">
    <property type="protein sequence ID" value="ASP47199.1"/>
    <property type="molecule type" value="Genomic_DNA"/>
</dbReference>
<dbReference type="RefSeq" id="WP_081149723.1">
    <property type="nucleotide sequence ID" value="NZ_CP020465.1"/>
</dbReference>
<dbReference type="OrthoDB" id="9796530at2"/>
<dbReference type="Proteomes" id="UP000202259">
    <property type="component" value="Chromosome"/>
</dbReference>
<dbReference type="Gene3D" id="2.60.40.2700">
    <property type="match status" value="2"/>
</dbReference>
<evidence type="ECO:0000313" key="3">
    <source>
        <dbReference type="Proteomes" id="UP000202259"/>
    </source>
</evidence>
<organism evidence="2 3">
    <name type="scientific">Cognaticolwellia beringensis</name>
    <dbReference type="NCBI Taxonomy" id="1967665"/>
    <lineage>
        <taxon>Bacteria</taxon>
        <taxon>Pseudomonadati</taxon>
        <taxon>Pseudomonadota</taxon>
        <taxon>Gammaproteobacteria</taxon>
        <taxon>Alteromonadales</taxon>
        <taxon>Colwelliaceae</taxon>
        <taxon>Cognaticolwellia</taxon>
    </lineage>
</organism>
<feature type="signal peptide" evidence="1">
    <location>
        <begin position="1"/>
        <end position="17"/>
    </location>
</feature>
<proteinExistence type="predicted"/>
<accession>A0A222G5S5</accession>
<dbReference type="InterPro" id="IPR013320">
    <property type="entry name" value="ConA-like_dom_sf"/>
</dbReference>
<protein>
    <submittedName>
        <fullName evidence="2">Uncharacterized protein</fullName>
    </submittedName>
</protein>
<dbReference type="AlphaFoldDB" id="A0A222G5S5"/>
<dbReference type="NCBIfam" id="TIGR01965">
    <property type="entry name" value="VCBS_repeat"/>
    <property type="match status" value="1"/>
</dbReference>
<dbReference type="SUPFAM" id="SSF49899">
    <property type="entry name" value="Concanavalin A-like lectins/glucanases"/>
    <property type="match status" value="1"/>
</dbReference>
<keyword evidence="1" id="KW-0732">Signal</keyword>
<keyword evidence="3" id="KW-1185">Reference proteome</keyword>
<dbReference type="KEGG" id="cber:B5D82_05155"/>
<feature type="chain" id="PRO_5013393187" evidence="1">
    <location>
        <begin position="18"/>
        <end position="751"/>
    </location>
</feature>
<dbReference type="InterPro" id="IPR010221">
    <property type="entry name" value="VCBS_dom"/>
</dbReference>
<evidence type="ECO:0000313" key="2">
    <source>
        <dbReference type="EMBL" id="ASP47199.1"/>
    </source>
</evidence>
<reference evidence="2 3" key="1">
    <citation type="submission" date="2017-08" db="EMBL/GenBank/DDBJ databases">
        <title>Complete genome of Colwellia sp. NB097-1, a psychrophile bacterium ioslated from Bering Sea.</title>
        <authorList>
            <person name="Chen X."/>
        </authorList>
    </citation>
    <scope>NUCLEOTIDE SEQUENCE [LARGE SCALE GENOMIC DNA]</scope>
    <source>
        <strain evidence="2 3">NB097-1</strain>
    </source>
</reference>
<evidence type="ECO:0000256" key="1">
    <source>
        <dbReference type="SAM" id="SignalP"/>
    </source>
</evidence>
<gene>
    <name evidence="2" type="ORF">B5D82_05155</name>
</gene>
<dbReference type="PROSITE" id="PS51257">
    <property type="entry name" value="PROKAR_LIPOPROTEIN"/>
    <property type="match status" value="1"/>
</dbReference>